<proteinExistence type="predicted"/>
<reference evidence="2 3" key="1">
    <citation type="submission" date="2013-11" db="EMBL/GenBank/DDBJ databases">
        <title>The Damaraland mole rat (Fukomys damarensis) genome and evolution of African mole rats.</title>
        <authorList>
            <person name="Gladyshev V.N."/>
            <person name="Fang X."/>
        </authorList>
    </citation>
    <scope>NUCLEOTIDE SEQUENCE [LARGE SCALE GENOMIC DNA]</scope>
    <source>
        <tissue evidence="2">Liver</tissue>
    </source>
</reference>
<evidence type="ECO:0000313" key="2">
    <source>
        <dbReference type="EMBL" id="KFO26409.1"/>
    </source>
</evidence>
<keyword evidence="1" id="KW-0812">Transmembrane</keyword>
<gene>
    <name evidence="2" type="ORF">H920_12196</name>
</gene>
<evidence type="ECO:0000256" key="1">
    <source>
        <dbReference type="SAM" id="Phobius"/>
    </source>
</evidence>
<dbReference type="EMBL" id="KN123186">
    <property type="protein sequence ID" value="KFO26409.1"/>
    <property type="molecule type" value="Genomic_DNA"/>
</dbReference>
<sequence>MVVGDRENVDSRCGVEEGCVTCIGDVLAVLSAVGTWLVALVVMVIGGVEGVVLVFMEAGCLVPVGLMVEAEETVCVLGGVLCEVGDTTAVVSVGDILGVGVCVLEVVGKLVVVLRDVPEVEPVVCGVWETESVEGVVAHVVTVSGTTVVRAVVRAVEVEAGLRDDAVGSVVAVVTVFPVAVDITVIVGTQDEVAVVVTAVVVGEDSAGKRPSVCSPSCF</sequence>
<organism evidence="2 3">
    <name type="scientific">Fukomys damarensis</name>
    <name type="common">Damaraland mole rat</name>
    <name type="synonym">Cryptomys damarensis</name>
    <dbReference type="NCBI Taxonomy" id="885580"/>
    <lineage>
        <taxon>Eukaryota</taxon>
        <taxon>Metazoa</taxon>
        <taxon>Chordata</taxon>
        <taxon>Craniata</taxon>
        <taxon>Vertebrata</taxon>
        <taxon>Euteleostomi</taxon>
        <taxon>Mammalia</taxon>
        <taxon>Eutheria</taxon>
        <taxon>Euarchontoglires</taxon>
        <taxon>Glires</taxon>
        <taxon>Rodentia</taxon>
        <taxon>Hystricomorpha</taxon>
        <taxon>Bathyergidae</taxon>
        <taxon>Fukomys</taxon>
    </lineage>
</organism>
<evidence type="ECO:0000313" key="3">
    <source>
        <dbReference type="Proteomes" id="UP000028990"/>
    </source>
</evidence>
<keyword evidence="1" id="KW-0472">Membrane</keyword>
<name>A0A091D2S8_FUKDA</name>
<protein>
    <submittedName>
        <fullName evidence="2">Uncharacterized protein</fullName>
    </submittedName>
</protein>
<feature type="transmembrane region" description="Helical" evidence="1">
    <location>
        <begin position="36"/>
        <end position="56"/>
    </location>
</feature>
<dbReference type="Proteomes" id="UP000028990">
    <property type="component" value="Unassembled WGS sequence"/>
</dbReference>
<dbReference type="AlphaFoldDB" id="A0A091D2S8"/>
<keyword evidence="3" id="KW-1185">Reference proteome</keyword>
<accession>A0A091D2S8</accession>
<keyword evidence="1" id="KW-1133">Transmembrane helix</keyword>